<dbReference type="PANTHER" id="PTHR43156:SF2">
    <property type="entry name" value="STAGE II SPORULATION PROTEIN E"/>
    <property type="match status" value="1"/>
</dbReference>
<dbReference type="RefSeq" id="WP_007828069.1">
    <property type="nucleotide sequence ID" value="NZ_JAVRER010000001.1"/>
</dbReference>
<dbReference type="Gene3D" id="3.60.40.10">
    <property type="entry name" value="PPM-type phosphatase domain"/>
    <property type="match status" value="1"/>
</dbReference>
<dbReference type="Pfam" id="PF07228">
    <property type="entry name" value="SpoIIE"/>
    <property type="match status" value="1"/>
</dbReference>
<dbReference type="GO" id="GO:0004722">
    <property type="term" value="F:protein serine/threonine phosphatase activity"/>
    <property type="evidence" value="ECO:0007669"/>
    <property type="project" value="UniProtKB-EC"/>
</dbReference>
<name>A0ABD5DXY7_9ACTN</name>
<organism evidence="4 5">
    <name type="scientific">Streptomyces evansiae</name>
    <dbReference type="NCBI Taxonomy" id="3075535"/>
    <lineage>
        <taxon>Bacteria</taxon>
        <taxon>Bacillati</taxon>
        <taxon>Actinomycetota</taxon>
        <taxon>Actinomycetes</taxon>
        <taxon>Kitasatosporales</taxon>
        <taxon>Streptomycetaceae</taxon>
        <taxon>Streptomyces</taxon>
    </lineage>
</organism>
<evidence type="ECO:0000313" key="5">
    <source>
        <dbReference type="Proteomes" id="UP001183607"/>
    </source>
</evidence>
<dbReference type="EMBL" id="JAVRER010000001">
    <property type="protein sequence ID" value="MDT0414094.1"/>
    <property type="molecule type" value="Genomic_DNA"/>
</dbReference>
<sequence>MQGPEPDNTSRGENRPWRVAVAARAVLRRQDRTGDPLRVARPSRWLRWLPVYLLFALAVVQAIVGNRFELGFLIGAIPPLAALTYKAVGTAVFGGIVLVLLWVPAIRLGRAGDSDLVTVAFVAVLSVVIAWARRRRDEQLVTVRTVAQAAQFAVLPPLPPRVGPVRCAGLYRAAQHGTLVGGDLFDVREGPYGVRALVGDVQGHGLQAVGTVAALLGAFREAVLDQERLTGVAGQLDRRLSVDAEDVIAAGRVEGETDAVSELFATAVLLEFPPGSTEVRIVSCGHPPPLLLHTGGARELPVIAGPPLGLGVPSEGYRTLTVPLRTGEWLFAYTDGVTETRDRTGTFYPLTERAARLRTDDPIAFTDTLWDNLRDYARGDITDDVAMLVFAPDPPDLPDPVVGPEGGAA</sequence>
<dbReference type="SMART" id="SM00331">
    <property type="entry name" value="PP2C_SIG"/>
    <property type="match status" value="1"/>
</dbReference>
<dbReference type="InterPro" id="IPR001932">
    <property type="entry name" value="PPM-type_phosphatase-like_dom"/>
</dbReference>
<feature type="domain" description="PPM-type phosphatase" evidence="3">
    <location>
        <begin position="165"/>
        <end position="392"/>
    </location>
</feature>
<dbReference type="Proteomes" id="UP001183607">
    <property type="component" value="Unassembled WGS sequence"/>
</dbReference>
<gene>
    <name evidence="4" type="ORF">RM574_01205</name>
</gene>
<dbReference type="InterPro" id="IPR052016">
    <property type="entry name" value="Bact_Sigma-Reg"/>
</dbReference>
<keyword evidence="2" id="KW-0472">Membrane</keyword>
<protein>
    <submittedName>
        <fullName evidence="4">PP2C family protein-serine/threonine phosphatase</fullName>
        <ecNumber evidence="4">3.1.3.16</ecNumber>
    </submittedName>
</protein>
<keyword evidence="2" id="KW-1133">Transmembrane helix</keyword>
<evidence type="ECO:0000313" key="4">
    <source>
        <dbReference type="EMBL" id="MDT0414094.1"/>
    </source>
</evidence>
<evidence type="ECO:0000259" key="3">
    <source>
        <dbReference type="SMART" id="SM00331"/>
    </source>
</evidence>
<feature type="transmembrane region" description="Helical" evidence="2">
    <location>
        <begin position="45"/>
        <end position="64"/>
    </location>
</feature>
<feature type="transmembrane region" description="Helical" evidence="2">
    <location>
        <begin position="84"/>
        <end position="103"/>
    </location>
</feature>
<dbReference type="FunFam" id="3.60.40.10:FF:000058">
    <property type="entry name" value="Stage II sporulation protein E"/>
    <property type="match status" value="1"/>
</dbReference>
<dbReference type="EC" id="3.1.3.16" evidence="4"/>
<evidence type="ECO:0000256" key="2">
    <source>
        <dbReference type="SAM" id="Phobius"/>
    </source>
</evidence>
<feature type="transmembrane region" description="Helical" evidence="2">
    <location>
        <begin position="115"/>
        <end position="132"/>
    </location>
</feature>
<comment type="caution">
    <text evidence="4">The sequence shown here is derived from an EMBL/GenBank/DDBJ whole genome shotgun (WGS) entry which is preliminary data.</text>
</comment>
<proteinExistence type="predicted"/>
<evidence type="ECO:0000256" key="1">
    <source>
        <dbReference type="ARBA" id="ARBA00022801"/>
    </source>
</evidence>
<keyword evidence="2" id="KW-0812">Transmembrane</keyword>
<reference evidence="5" key="1">
    <citation type="submission" date="2023-07" db="EMBL/GenBank/DDBJ databases">
        <title>30 novel species of actinomycetes from the DSMZ collection.</title>
        <authorList>
            <person name="Nouioui I."/>
        </authorList>
    </citation>
    <scope>NUCLEOTIDE SEQUENCE [LARGE SCALE GENOMIC DNA]</scope>
    <source>
        <strain evidence="5">DSM 41982</strain>
    </source>
</reference>
<dbReference type="AlphaFoldDB" id="A0ABD5DXY7"/>
<accession>A0ABD5DXY7</accession>
<dbReference type="InterPro" id="IPR036457">
    <property type="entry name" value="PPM-type-like_dom_sf"/>
</dbReference>
<dbReference type="PANTHER" id="PTHR43156">
    <property type="entry name" value="STAGE II SPORULATION PROTEIN E-RELATED"/>
    <property type="match status" value="1"/>
</dbReference>
<keyword evidence="1 4" id="KW-0378">Hydrolase</keyword>